<dbReference type="Proteomes" id="UP000592181">
    <property type="component" value="Unassembled WGS sequence"/>
</dbReference>
<dbReference type="InterPro" id="IPR054206">
    <property type="entry name" value="DUF6912"/>
</dbReference>
<dbReference type="RefSeq" id="WP_179461245.1">
    <property type="nucleotide sequence ID" value="NZ_JACBZX010000001.1"/>
</dbReference>
<protein>
    <submittedName>
        <fullName evidence="1">Uncharacterized protein</fullName>
    </submittedName>
</protein>
<dbReference type="Pfam" id="PF21853">
    <property type="entry name" value="DUF6912"/>
    <property type="match status" value="1"/>
</dbReference>
<comment type="caution">
    <text evidence="1">The sequence shown here is derived from an EMBL/GenBank/DDBJ whole genome shotgun (WGS) entry which is preliminary data.</text>
</comment>
<reference evidence="1 2" key="1">
    <citation type="submission" date="2020-07" db="EMBL/GenBank/DDBJ databases">
        <title>Sequencing the genomes of 1000 actinobacteria strains.</title>
        <authorList>
            <person name="Klenk H.-P."/>
        </authorList>
    </citation>
    <scope>NUCLEOTIDE SEQUENCE [LARGE SCALE GENOMIC DNA]</scope>
    <source>
        <strain evidence="1 2">DSM 24723</strain>
    </source>
</reference>
<dbReference type="AlphaFoldDB" id="A0A852WXS0"/>
<name>A0A852WXS0_9MICO</name>
<proteinExistence type="predicted"/>
<gene>
    <name evidence="1" type="ORF">BJY28_000065</name>
</gene>
<evidence type="ECO:0000313" key="2">
    <source>
        <dbReference type="Proteomes" id="UP000592181"/>
    </source>
</evidence>
<keyword evidence="2" id="KW-1185">Reference proteome</keyword>
<dbReference type="EMBL" id="JACBZX010000001">
    <property type="protein sequence ID" value="NYG35596.1"/>
    <property type="molecule type" value="Genomic_DNA"/>
</dbReference>
<sequence>MRVYLPLRTEDLAAVENSGRLPSRPRYAVTPAMRAAEPRADEEDLEFDAMCAALDAAAALPGQGRRVVAAAEVPETAEGVAADGAGADAVAGSAADAPGVDLEDVVSFHVEEEPGEEGTGYDALLWYDVTELTDLATA</sequence>
<organism evidence="1 2">
    <name type="scientific">Janibacter alkaliphilus</name>
    <dbReference type="NCBI Taxonomy" id="1069963"/>
    <lineage>
        <taxon>Bacteria</taxon>
        <taxon>Bacillati</taxon>
        <taxon>Actinomycetota</taxon>
        <taxon>Actinomycetes</taxon>
        <taxon>Micrococcales</taxon>
        <taxon>Intrasporangiaceae</taxon>
        <taxon>Janibacter</taxon>
    </lineage>
</organism>
<evidence type="ECO:0000313" key="1">
    <source>
        <dbReference type="EMBL" id="NYG35596.1"/>
    </source>
</evidence>
<accession>A0A852WXS0</accession>